<name>A0A7C9MWF1_9BACT</name>
<dbReference type="InterPro" id="IPR029070">
    <property type="entry name" value="Chitinase_insertion_sf"/>
</dbReference>
<evidence type="ECO:0000313" key="2">
    <source>
        <dbReference type="Proteomes" id="UP000482487"/>
    </source>
</evidence>
<dbReference type="OrthoDB" id="1633417at2"/>
<sequence length="378" mass="40574">MGRNNLHLLTDKRALRQGFPLALALVAACLLWACVPPATTLAQEGNRPAAPRTSSAPAVRLGAADHLSAWIADWDLAKGLAEWRANKGLFTSVRVFAAYFDEGDHPSLAPAWAAALGNDAKTVFGSVPALLTVVNDVVTPSGKGNKLKDPELVRRLVSSRQARAGHIDELIRLAERSRFAGLEIDYENVAAAVWPDFSVFVAELYAATTARGLALSVVLQPQRRYLAAPMPAGPDYVLMGYNLFGSHSGPGPKATPKFLAEQADSLRAIGLLDATSLALATGGFDWTEGKAAKQLGEAEAADLVARKQLQPSRSAPDGYLVSRYRDEAGKNHEIWHADATTLATLWQAARTAGFSRLVLWRLGGNSPSLFPWLATLKH</sequence>
<gene>
    <name evidence="1" type="ORF">GTA51_14695</name>
</gene>
<dbReference type="InterPro" id="IPR017853">
    <property type="entry name" value="GH"/>
</dbReference>
<dbReference type="Gene3D" id="3.10.50.10">
    <property type="match status" value="1"/>
</dbReference>
<dbReference type="SUPFAM" id="SSF51445">
    <property type="entry name" value="(Trans)glycosidases"/>
    <property type="match status" value="1"/>
</dbReference>
<keyword evidence="2" id="KW-1185">Reference proteome</keyword>
<comment type="caution">
    <text evidence="1">The sequence shown here is derived from an EMBL/GenBank/DDBJ whole genome shotgun (WGS) entry which is preliminary data.</text>
</comment>
<dbReference type="PROSITE" id="PS51257">
    <property type="entry name" value="PROKAR_LIPOPROTEIN"/>
    <property type="match status" value="1"/>
</dbReference>
<organism evidence="1 2">
    <name type="scientific">Solidesulfovibrio aerotolerans</name>
    <dbReference type="NCBI Taxonomy" id="295255"/>
    <lineage>
        <taxon>Bacteria</taxon>
        <taxon>Pseudomonadati</taxon>
        <taxon>Thermodesulfobacteriota</taxon>
        <taxon>Desulfovibrionia</taxon>
        <taxon>Desulfovibrionales</taxon>
        <taxon>Desulfovibrionaceae</taxon>
        <taxon>Solidesulfovibrio</taxon>
    </lineage>
</organism>
<dbReference type="Proteomes" id="UP000482487">
    <property type="component" value="Unassembled WGS sequence"/>
</dbReference>
<dbReference type="GO" id="GO:0016787">
    <property type="term" value="F:hydrolase activity"/>
    <property type="evidence" value="ECO:0007669"/>
    <property type="project" value="UniProtKB-KW"/>
</dbReference>
<evidence type="ECO:0000313" key="1">
    <source>
        <dbReference type="EMBL" id="MYL84374.1"/>
    </source>
</evidence>
<dbReference type="EMBL" id="WVUD01000030">
    <property type="protein sequence ID" value="MYL84374.1"/>
    <property type="molecule type" value="Genomic_DNA"/>
</dbReference>
<reference evidence="1 2" key="1">
    <citation type="submission" date="2020-01" db="EMBL/GenBank/DDBJ databases">
        <title>Genome sequence of Desulfovibrio aerotolerans DSM 16695(T).</title>
        <authorList>
            <person name="Karnachuk O."/>
            <person name="Avakyan M."/>
            <person name="Mardanov A."/>
            <person name="Kadnikov V."/>
            <person name="Ravin N."/>
        </authorList>
    </citation>
    <scope>NUCLEOTIDE SEQUENCE [LARGE SCALE GENOMIC DNA]</scope>
    <source>
        <strain evidence="1 2">DSM 16695</strain>
    </source>
</reference>
<dbReference type="AlphaFoldDB" id="A0A7C9MWF1"/>
<accession>A0A7C9MWF1</accession>
<protein>
    <submittedName>
        <fullName evidence="1">Glycosyl hydrolase</fullName>
    </submittedName>
</protein>
<proteinExistence type="predicted"/>
<keyword evidence="1" id="KW-0378">Hydrolase</keyword>
<dbReference type="Gene3D" id="3.20.20.80">
    <property type="entry name" value="Glycosidases"/>
    <property type="match status" value="1"/>
</dbReference>